<accession>A0A6N7W8Z4</accession>
<dbReference type="PRINTS" id="PR00035">
    <property type="entry name" value="HTHGNTR"/>
</dbReference>
<proteinExistence type="predicted"/>
<dbReference type="Gene3D" id="3.40.1410.10">
    <property type="entry name" value="Chorismate lyase-like"/>
    <property type="match status" value="1"/>
</dbReference>
<evidence type="ECO:0000256" key="2">
    <source>
        <dbReference type="ARBA" id="ARBA00023125"/>
    </source>
</evidence>
<dbReference type="InterPro" id="IPR011663">
    <property type="entry name" value="UTRA"/>
</dbReference>
<gene>
    <name evidence="5" type="ORF">FYJ24_07540</name>
</gene>
<keyword evidence="6" id="KW-1185">Reference proteome</keyword>
<dbReference type="InterPro" id="IPR050679">
    <property type="entry name" value="Bact_HTH_transcr_reg"/>
</dbReference>
<evidence type="ECO:0000256" key="1">
    <source>
        <dbReference type="ARBA" id="ARBA00023015"/>
    </source>
</evidence>
<evidence type="ECO:0000259" key="4">
    <source>
        <dbReference type="PROSITE" id="PS50949"/>
    </source>
</evidence>
<dbReference type="PANTHER" id="PTHR44846:SF17">
    <property type="entry name" value="GNTR-FAMILY TRANSCRIPTIONAL REGULATOR"/>
    <property type="match status" value="1"/>
</dbReference>
<dbReference type="PROSITE" id="PS50949">
    <property type="entry name" value="HTH_GNTR"/>
    <property type="match status" value="1"/>
</dbReference>
<dbReference type="AlphaFoldDB" id="A0A6N7W8Z4"/>
<dbReference type="SUPFAM" id="SSF64288">
    <property type="entry name" value="Chorismate lyase-like"/>
    <property type="match status" value="1"/>
</dbReference>
<comment type="caution">
    <text evidence="5">The sequence shown here is derived from an EMBL/GenBank/DDBJ whole genome shotgun (WGS) entry which is preliminary data.</text>
</comment>
<dbReference type="GO" id="GO:0003700">
    <property type="term" value="F:DNA-binding transcription factor activity"/>
    <property type="evidence" value="ECO:0007669"/>
    <property type="project" value="InterPro"/>
</dbReference>
<dbReference type="RefSeq" id="WP_154545153.1">
    <property type="nucleotide sequence ID" value="NZ_VULO01000008.1"/>
</dbReference>
<dbReference type="SMART" id="SM00345">
    <property type="entry name" value="HTH_GNTR"/>
    <property type="match status" value="1"/>
</dbReference>
<name>A0A6N7W8Z4_9ACTO</name>
<protein>
    <submittedName>
        <fullName evidence="5">GntR family transcriptional regulator</fullName>
    </submittedName>
</protein>
<dbReference type="InterPro" id="IPR036390">
    <property type="entry name" value="WH_DNA-bd_sf"/>
</dbReference>
<keyword evidence="2" id="KW-0238">DNA-binding</keyword>
<dbReference type="SUPFAM" id="SSF46785">
    <property type="entry name" value="Winged helix' DNA-binding domain"/>
    <property type="match status" value="1"/>
</dbReference>
<dbReference type="Pfam" id="PF07702">
    <property type="entry name" value="UTRA"/>
    <property type="match status" value="1"/>
</dbReference>
<dbReference type="Proteomes" id="UP000470875">
    <property type="component" value="Unassembled WGS sequence"/>
</dbReference>
<dbReference type="CDD" id="cd07377">
    <property type="entry name" value="WHTH_GntR"/>
    <property type="match status" value="1"/>
</dbReference>
<reference evidence="5 6" key="1">
    <citation type="submission" date="2019-08" db="EMBL/GenBank/DDBJ databases">
        <title>In-depth cultivation of the pig gut microbiome towards novel bacterial diversity and tailored functional studies.</title>
        <authorList>
            <person name="Wylensek D."/>
            <person name="Hitch T.C.A."/>
            <person name="Clavel T."/>
        </authorList>
    </citation>
    <scope>NUCLEOTIDE SEQUENCE [LARGE SCALE GENOMIC DNA]</scope>
    <source>
        <strain evidence="5 6">WB03_NA08</strain>
    </source>
</reference>
<dbReference type="InterPro" id="IPR036388">
    <property type="entry name" value="WH-like_DNA-bd_sf"/>
</dbReference>
<dbReference type="EMBL" id="VULO01000008">
    <property type="protein sequence ID" value="MSS84618.1"/>
    <property type="molecule type" value="Genomic_DNA"/>
</dbReference>
<dbReference type="InterPro" id="IPR028978">
    <property type="entry name" value="Chorismate_lyase_/UTRA_dom_sf"/>
</dbReference>
<dbReference type="InterPro" id="IPR000524">
    <property type="entry name" value="Tscrpt_reg_HTH_GntR"/>
</dbReference>
<dbReference type="SMART" id="SM00866">
    <property type="entry name" value="UTRA"/>
    <property type="match status" value="1"/>
</dbReference>
<evidence type="ECO:0000313" key="5">
    <source>
        <dbReference type="EMBL" id="MSS84618.1"/>
    </source>
</evidence>
<evidence type="ECO:0000313" key="6">
    <source>
        <dbReference type="Proteomes" id="UP000470875"/>
    </source>
</evidence>
<organism evidence="5 6">
    <name type="scientific">Scrofimicrobium canadense</name>
    <dbReference type="NCBI Taxonomy" id="2652290"/>
    <lineage>
        <taxon>Bacteria</taxon>
        <taxon>Bacillati</taxon>
        <taxon>Actinomycetota</taxon>
        <taxon>Actinomycetes</taxon>
        <taxon>Actinomycetales</taxon>
        <taxon>Actinomycetaceae</taxon>
        <taxon>Scrofimicrobium</taxon>
    </lineage>
</organism>
<evidence type="ECO:0000256" key="3">
    <source>
        <dbReference type="ARBA" id="ARBA00023163"/>
    </source>
</evidence>
<dbReference type="GO" id="GO:0045892">
    <property type="term" value="P:negative regulation of DNA-templated transcription"/>
    <property type="evidence" value="ECO:0007669"/>
    <property type="project" value="TreeGrafter"/>
</dbReference>
<dbReference type="Gene3D" id="1.10.10.10">
    <property type="entry name" value="Winged helix-like DNA-binding domain superfamily/Winged helix DNA-binding domain"/>
    <property type="match status" value="1"/>
</dbReference>
<keyword evidence="1" id="KW-0805">Transcription regulation</keyword>
<sequence length="264" mass="28530">MPEKKTKSEVANTSDVNTDIPFRLEIEVDRSSSTPLHYQISGPLEAQILSGSLSAGTLIEDEVSMARRLNVSRPTARRALQDLVGKGLLSRRRGAGTRVTPTHVHRPIGLTSLEDDLTKAGFETKTDVLSYEVLLAGEKEQQLLHCERGVEVVRVKRLRWSDGEPLAILVNLLPAAIAPTLSDLSRAGLYACLRSNGVTLATAQQAVTALAASSEQAQLLKVSKGDPLLTLSRTVYDHSGAVVEYGDHVYNAARYTLSFASAAE</sequence>
<keyword evidence="3" id="KW-0804">Transcription</keyword>
<feature type="domain" description="HTH gntR-type" evidence="4">
    <location>
        <begin position="34"/>
        <end position="102"/>
    </location>
</feature>
<dbReference type="PANTHER" id="PTHR44846">
    <property type="entry name" value="MANNOSYL-D-GLYCERATE TRANSPORT/METABOLISM SYSTEM REPRESSOR MNGR-RELATED"/>
    <property type="match status" value="1"/>
</dbReference>
<dbReference type="GO" id="GO:0003677">
    <property type="term" value="F:DNA binding"/>
    <property type="evidence" value="ECO:0007669"/>
    <property type="project" value="UniProtKB-KW"/>
</dbReference>
<dbReference type="Pfam" id="PF00392">
    <property type="entry name" value="GntR"/>
    <property type="match status" value="1"/>
</dbReference>